<evidence type="ECO:0000313" key="2">
    <source>
        <dbReference type="Proteomes" id="UP000245119"/>
    </source>
</evidence>
<organism evidence="1 2">
    <name type="scientific">Pomacea canaliculata</name>
    <name type="common">Golden apple snail</name>
    <dbReference type="NCBI Taxonomy" id="400727"/>
    <lineage>
        <taxon>Eukaryota</taxon>
        <taxon>Metazoa</taxon>
        <taxon>Spiralia</taxon>
        <taxon>Lophotrochozoa</taxon>
        <taxon>Mollusca</taxon>
        <taxon>Gastropoda</taxon>
        <taxon>Caenogastropoda</taxon>
        <taxon>Architaenioglossa</taxon>
        <taxon>Ampullarioidea</taxon>
        <taxon>Ampullariidae</taxon>
        <taxon>Pomacea</taxon>
    </lineage>
</organism>
<dbReference type="AlphaFoldDB" id="A0A2T7NCA4"/>
<dbReference type="Proteomes" id="UP000245119">
    <property type="component" value="Linkage Group LG14"/>
</dbReference>
<gene>
    <name evidence="1" type="ORF">C0Q70_21339</name>
</gene>
<evidence type="ECO:0000313" key="1">
    <source>
        <dbReference type="EMBL" id="PVD18787.1"/>
    </source>
</evidence>
<dbReference type="EMBL" id="PZQS01000014">
    <property type="protein sequence ID" value="PVD18787.1"/>
    <property type="molecule type" value="Genomic_DNA"/>
</dbReference>
<accession>A0A2T7NCA4</accession>
<sequence length="71" mass="8380">MCPHACVSELCAYQHMWLLAERREDEDHLRAADRTEARGFQGLRARALHSSMSLKPQIMRYEDLQPNIMMY</sequence>
<reference evidence="1 2" key="1">
    <citation type="submission" date="2018-04" db="EMBL/GenBank/DDBJ databases">
        <title>The genome of golden apple snail Pomacea canaliculata provides insight into stress tolerance and invasive adaptation.</title>
        <authorList>
            <person name="Liu C."/>
            <person name="Liu B."/>
            <person name="Ren Y."/>
            <person name="Zhang Y."/>
            <person name="Wang H."/>
            <person name="Li S."/>
            <person name="Jiang F."/>
            <person name="Yin L."/>
            <person name="Zhang G."/>
            <person name="Qian W."/>
            <person name="Fan W."/>
        </authorList>
    </citation>
    <scope>NUCLEOTIDE SEQUENCE [LARGE SCALE GENOMIC DNA]</scope>
    <source>
        <strain evidence="1">SZHN2017</strain>
        <tissue evidence="1">Muscle</tissue>
    </source>
</reference>
<keyword evidence="2" id="KW-1185">Reference proteome</keyword>
<comment type="caution">
    <text evidence="1">The sequence shown here is derived from an EMBL/GenBank/DDBJ whole genome shotgun (WGS) entry which is preliminary data.</text>
</comment>
<name>A0A2T7NCA4_POMCA</name>
<protein>
    <submittedName>
        <fullName evidence="1">Uncharacterized protein</fullName>
    </submittedName>
</protein>
<proteinExistence type="predicted"/>